<comment type="catalytic activity">
    <reaction evidence="13">
        <text>L-proline + NAD(+) = 1-pyrroline-2-carboxylate + NADH + H(+)</text>
        <dbReference type="Rhea" id="RHEA:20321"/>
        <dbReference type="ChEBI" id="CHEBI:15378"/>
        <dbReference type="ChEBI" id="CHEBI:39785"/>
        <dbReference type="ChEBI" id="CHEBI:57540"/>
        <dbReference type="ChEBI" id="CHEBI:57945"/>
        <dbReference type="ChEBI" id="CHEBI:60039"/>
        <dbReference type="EC" id="1.5.1.1"/>
    </reaction>
    <physiologicalReaction direction="right-to-left" evidence="13">
        <dbReference type="Rhea" id="RHEA:20323"/>
    </physiologicalReaction>
</comment>
<evidence type="ECO:0000256" key="1">
    <source>
        <dbReference type="ARBA" id="ARBA00008903"/>
    </source>
</evidence>
<name>A0AAV2QR25_MEGNR</name>
<dbReference type="GO" id="GO:0005737">
    <property type="term" value="C:cytoplasm"/>
    <property type="evidence" value="ECO:0007669"/>
    <property type="project" value="TreeGrafter"/>
</dbReference>
<evidence type="ECO:0000256" key="6">
    <source>
        <dbReference type="ARBA" id="ARBA00093197"/>
    </source>
</evidence>
<comment type="catalytic activity">
    <reaction evidence="7">
        <text>L-proline + NADP(+) = 1-pyrroline-2-carboxylate + NADPH + H(+)</text>
        <dbReference type="Rhea" id="RHEA:20317"/>
        <dbReference type="ChEBI" id="CHEBI:15378"/>
        <dbReference type="ChEBI" id="CHEBI:39785"/>
        <dbReference type="ChEBI" id="CHEBI:57783"/>
        <dbReference type="ChEBI" id="CHEBI:58349"/>
        <dbReference type="ChEBI" id="CHEBI:60039"/>
        <dbReference type="EC" id="1.5.1.1"/>
    </reaction>
    <physiologicalReaction direction="right-to-left" evidence="7">
        <dbReference type="Rhea" id="RHEA:20319"/>
    </physiologicalReaction>
</comment>
<evidence type="ECO:0000256" key="5">
    <source>
        <dbReference type="ARBA" id="ARBA00093190"/>
    </source>
</evidence>
<evidence type="ECO:0000256" key="7">
    <source>
        <dbReference type="ARBA" id="ARBA00093203"/>
    </source>
</evidence>
<organism evidence="18 19">
    <name type="scientific">Meganyctiphanes norvegica</name>
    <name type="common">Northern krill</name>
    <name type="synonym">Thysanopoda norvegica</name>
    <dbReference type="NCBI Taxonomy" id="48144"/>
    <lineage>
        <taxon>Eukaryota</taxon>
        <taxon>Metazoa</taxon>
        <taxon>Ecdysozoa</taxon>
        <taxon>Arthropoda</taxon>
        <taxon>Crustacea</taxon>
        <taxon>Multicrustacea</taxon>
        <taxon>Malacostraca</taxon>
        <taxon>Eumalacostraca</taxon>
        <taxon>Eucarida</taxon>
        <taxon>Euphausiacea</taxon>
        <taxon>Euphausiidae</taxon>
        <taxon>Meganyctiphanes</taxon>
    </lineage>
</organism>
<dbReference type="EMBL" id="CAXKWB010010013">
    <property type="protein sequence ID" value="CAL4096473.1"/>
    <property type="molecule type" value="Genomic_DNA"/>
</dbReference>
<comment type="catalytic activity">
    <reaction evidence="12">
        <text>(3R)-1,4-thiomorpholine-3-carboxylate + NADP(+) = 3,4-dehydrothiomorpholine-3-carboxylate + NADPH + 2 H(+)</text>
        <dbReference type="Rhea" id="RHEA:12500"/>
        <dbReference type="ChEBI" id="CHEBI:15378"/>
        <dbReference type="ChEBI" id="CHEBI:57783"/>
        <dbReference type="ChEBI" id="CHEBI:58349"/>
        <dbReference type="ChEBI" id="CHEBI:58517"/>
        <dbReference type="ChEBI" id="CHEBI:176873"/>
        <dbReference type="EC" id="1.5.1.25"/>
    </reaction>
    <physiologicalReaction direction="right-to-left" evidence="12">
        <dbReference type="Rhea" id="RHEA:12502"/>
    </physiologicalReaction>
</comment>
<evidence type="ECO:0000256" key="4">
    <source>
        <dbReference type="ARBA" id="ARBA00033420"/>
    </source>
</evidence>
<evidence type="ECO:0000256" key="10">
    <source>
        <dbReference type="ARBA" id="ARBA00093248"/>
    </source>
</evidence>
<comment type="catalytic activity">
    <reaction evidence="9">
        <text>(S)-cystathionine ketimine + NADPH + 2 H(+) = (3R,5S)-2,3,5,6,7-pentahydro-1,4-thiazepine-3,5-dicarboxylate + NADP(+)</text>
        <dbReference type="Rhea" id="RHEA:68036"/>
        <dbReference type="ChEBI" id="CHEBI:15378"/>
        <dbReference type="ChEBI" id="CHEBI:57783"/>
        <dbReference type="ChEBI" id="CHEBI:58349"/>
        <dbReference type="ChEBI" id="CHEBI:176808"/>
        <dbReference type="ChEBI" id="CHEBI:176810"/>
    </reaction>
    <physiologicalReaction direction="left-to-right" evidence="9">
        <dbReference type="Rhea" id="RHEA:68037"/>
    </physiologicalReaction>
</comment>
<dbReference type="InterPro" id="IPR003462">
    <property type="entry name" value="ODC_Mu_crystall"/>
</dbReference>
<evidence type="ECO:0000256" key="16">
    <source>
        <dbReference type="ARBA" id="ARBA00093598"/>
    </source>
</evidence>
<dbReference type="Gene3D" id="3.30.1780.10">
    <property type="entry name" value="ornithine cyclodeaminase, domain 1"/>
    <property type="match status" value="1"/>
</dbReference>
<evidence type="ECO:0000256" key="2">
    <source>
        <dbReference type="ARBA" id="ARBA00012883"/>
    </source>
</evidence>
<comment type="catalytic activity">
    <reaction evidence="11">
        <text>(S)-cystathionine ketimine + NADH + 2 H(+) = (3R,5S)-2,3,5,6,7-pentahydro-1,4-thiazepine-3,5-dicarboxylate + NAD(+)</text>
        <dbReference type="Rhea" id="RHEA:68032"/>
        <dbReference type="ChEBI" id="CHEBI:15378"/>
        <dbReference type="ChEBI" id="CHEBI:57540"/>
        <dbReference type="ChEBI" id="CHEBI:57945"/>
        <dbReference type="ChEBI" id="CHEBI:176808"/>
        <dbReference type="ChEBI" id="CHEBI:176810"/>
    </reaction>
    <physiologicalReaction direction="left-to-right" evidence="11">
        <dbReference type="Rhea" id="RHEA:68033"/>
    </physiologicalReaction>
</comment>
<evidence type="ECO:0000256" key="12">
    <source>
        <dbReference type="ARBA" id="ARBA00093263"/>
    </source>
</evidence>
<evidence type="ECO:0000256" key="8">
    <source>
        <dbReference type="ARBA" id="ARBA00093226"/>
    </source>
</evidence>
<proteinExistence type="inferred from homology"/>
<evidence type="ECO:0000256" key="15">
    <source>
        <dbReference type="ARBA" id="ARBA00093567"/>
    </source>
</evidence>
<evidence type="ECO:0000256" key="11">
    <source>
        <dbReference type="ARBA" id="ARBA00093250"/>
    </source>
</evidence>
<sequence>SLVLAAATSTTTDIKDIYSEKYILLFVKMSNLRWIGESAIRGSLTWQVLVPAMRRALIAFSQGPDHDQGAVQPLRTAVPVHQQGGTLMVMPGYVPGEGALATKLVSMFPRNAAKGLSTHSAIVMLLNPDTGIPEALLEGGSITELRTAAASAVATLELMNDKSQAKGPVIAVLGAGVQGQAHARVLNHLLKPSKVRIWSRTMSSCTAVCEILRGEGIPAEVAATVQDAVVDADIINTCTLAQQPILKMKWLKASVHINSVGAPRPDMQELEEELVRSAVIYADSREAAYKEAGDIIKSGAEVFAEIGELLTGKCEAHKDKITIFKSLGLAVEDAVAAKIVYNSLEGNSKTAT</sequence>
<dbReference type="Gene3D" id="3.40.50.720">
    <property type="entry name" value="NAD(P)-binding Rossmann-like Domain"/>
    <property type="match status" value="1"/>
</dbReference>
<keyword evidence="19" id="KW-1185">Reference proteome</keyword>
<evidence type="ECO:0000313" key="18">
    <source>
        <dbReference type="EMBL" id="CAL4096473.1"/>
    </source>
</evidence>
<dbReference type="SUPFAM" id="SSF51735">
    <property type="entry name" value="NAD(P)-binding Rossmann-fold domains"/>
    <property type="match status" value="1"/>
</dbReference>
<comment type="catalytic activity">
    <reaction evidence="14">
        <text>L-pipecolate + NADP(+) = Delta(1)-piperideine-2-carboxylate + NADPH + H(+)</text>
        <dbReference type="Rhea" id="RHEA:12524"/>
        <dbReference type="ChEBI" id="CHEBI:15378"/>
        <dbReference type="ChEBI" id="CHEBI:57783"/>
        <dbReference type="ChEBI" id="CHEBI:58349"/>
        <dbReference type="ChEBI" id="CHEBI:61185"/>
        <dbReference type="ChEBI" id="CHEBI:77631"/>
        <dbReference type="EC" id="1.5.1.1"/>
    </reaction>
    <physiologicalReaction direction="right-to-left" evidence="14">
        <dbReference type="Rhea" id="RHEA:12526"/>
    </physiologicalReaction>
</comment>
<evidence type="ECO:0000313" key="19">
    <source>
        <dbReference type="Proteomes" id="UP001497623"/>
    </source>
</evidence>
<dbReference type="InterPro" id="IPR036291">
    <property type="entry name" value="NAD(P)-bd_dom_sf"/>
</dbReference>
<comment type="subunit">
    <text evidence="15">Homodimer. Binds the thyroid hormone triiodothyronine (T3); T3 binding inhibits enzymatic activity.</text>
</comment>
<dbReference type="GO" id="GO:0047127">
    <property type="term" value="F:thiomorpholine-carboxylate dehydrogenase activity"/>
    <property type="evidence" value="ECO:0007669"/>
    <property type="project" value="UniProtKB-EC"/>
</dbReference>
<dbReference type="EC" id="1.5.1.1" evidence="16"/>
<evidence type="ECO:0000256" key="14">
    <source>
        <dbReference type="ARBA" id="ARBA00093273"/>
    </source>
</evidence>
<dbReference type="PIRSF" id="PIRSF001439">
    <property type="entry name" value="CryM"/>
    <property type="match status" value="1"/>
</dbReference>
<feature type="non-terminal residue" evidence="18">
    <location>
        <position position="1"/>
    </location>
</feature>
<evidence type="ECO:0000256" key="3">
    <source>
        <dbReference type="ARBA" id="ARBA00015173"/>
    </source>
</evidence>
<comment type="catalytic activity">
    <reaction evidence="5">
        <text>L-pipecolate + NAD(+) = Delta(1)-piperideine-2-carboxylate + NADH + H(+)</text>
        <dbReference type="Rhea" id="RHEA:30807"/>
        <dbReference type="ChEBI" id="CHEBI:15378"/>
        <dbReference type="ChEBI" id="CHEBI:57540"/>
        <dbReference type="ChEBI" id="CHEBI:57945"/>
        <dbReference type="ChEBI" id="CHEBI:61185"/>
        <dbReference type="ChEBI" id="CHEBI:77631"/>
        <dbReference type="EC" id="1.5.1.1"/>
    </reaction>
    <physiologicalReaction direction="right-to-left" evidence="5">
        <dbReference type="Rhea" id="RHEA:30809"/>
    </physiologicalReaction>
</comment>
<dbReference type="PANTHER" id="PTHR13812:SF19">
    <property type="entry name" value="KETIMINE REDUCTASE MU-CRYSTALLIN"/>
    <property type="match status" value="1"/>
</dbReference>
<gene>
    <name evidence="18" type="ORF">MNOR_LOCUS15762</name>
</gene>
<protein>
    <recommendedName>
        <fullName evidence="3">Ketimine reductase mu-crystallin</fullName>
        <ecNumber evidence="16">1.5.1.1</ecNumber>
        <ecNumber evidence="2">1.5.1.25</ecNumber>
    </recommendedName>
    <alternativeName>
        <fullName evidence="17">1-piperideine-2-carboxylate/1-pyrroline-2-carboxylate reductase</fullName>
    </alternativeName>
    <alternativeName>
        <fullName evidence="4">NADP-regulated thyroid-hormone-binding protein</fullName>
    </alternativeName>
</protein>
<accession>A0AAV2QR25</accession>
<dbReference type="FunFam" id="3.40.50.720:FF:000241">
    <property type="entry name" value="ketimine reductase mu-crystallin"/>
    <property type="match status" value="1"/>
</dbReference>
<dbReference type="AlphaFoldDB" id="A0AAV2QR25"/>
<evidence type="ECO:0000256" key="9">
    <source>
        <dbReference type="ARBA" id="ARBA00093227"/>
    </source>
</evidence>
<comment type="catalytic activity">
    <reaction evidence="8">
        <text>(3R)-1,4-thiomorpholine-3-carboxylate + NAD(+) = 3,4-dehydrothiomorpholine-3-carboxylate + NADH + 2 H(+)</text>
        <dbReference type="Rhea" id="RHEA:12504"/>
        <dbReference type="ChEBI" id="CHEBI:15378"/>
        <dbReference type="ChEBI" id="CHEBI:57540"/>
        <dbReference type="ChEBI" id="CHEBI:57945"/>
        <dbReference type="ChEBI" id="CHEBI:58517"/>
        <dbReference type="ChEBI" id="CHEBI:176873"/>
        <dbReference type="EC" id="1.5.1.25"/>
    </reaction>
    <physiologicalReaction direction="right-to-left" evidence="8">
        <dbReference type="Rhea" id="RHEA:12506"/>
    </physiologicalReaction>
</comment>
<evidence type="ECO:0000256" key="17">
    <source>
        <dbReference type="ARBA" id="ARBA00093650"/>
    </source>
</evidence>
<dbReference type="GO" id="GO:0050241">
    <property type="term" value="F:pyrroline-2-carboxylate reductase activity"/>
    <property type="evidence" value="ECO:0007669"/>
    <property type="project" value="UniProtKB-EC"/>
</dbReference>
<dbReference type="GO" id="GO:0042562">
    <property type="term" value="F:hormone binding"/>
    <property type="evidence" value="ECO:0007669"/>
    <property type="project" value="TreeGrafter"/>
</dbReference>
<evidence type="ECO:0000256" key="13">
    <source>
        <dbReference type="ARBA" id="ARBA00093264"/>
    </source>
</evidence>
<comment type="catalytic activity">
    <reaction evidence="10">
        <text>(R)-lanthionine ketimine + NADPH + 2 H(+) = (3R,5R)-1,4-thiomorpholine-3,5-dicarboxylate + NADP(+)</text>
        <dbReference type="Rhea" id="RHEA:68040"/>
        <dbReference type="ChEBI" id="CHEBI:15378"/>
        <dbReference type="ChEBI" id="CHEBI:57783"/>
        <dbReference type="ChEBI" id="CHEBI:58349"/>
        <dbReference type="ChEBI" id="CHEBI:176891"/>
        <dbReference type="ChEBI" id="CHEBI:176892"/>
    </reaction>
    <physiologicalReaction direction="left-to-right" evidence="10">
        <dbReference type="Rhea" id="RHEA:68041"/>
    </physiologicalReaction>
</comment>
<dbReference type="EC" id="1.5.1.25" evidence="2"/>
<dbReference type="Pfam" id="PF02423">
    <property type="entry name" value="OCD_Mu_crystall"/>
    <property type="match status" value="1"/>
</dbReference>
<reference evidence="18 19" key="1">
    <citation type="submission" date="2024-05" db="EMBL/GenBank/DDBJ databases">
        <authorList>
            <person name="Wallberg A."/>
        </authorList>
    </citation>
    <scope>NUCLEOTIDE SEQUENCE [LARGE SCALE GENOMIC DNA]</scope>
</reference>
<dbReference type="InterPro" id="IPR023401">
    <property type="entry name" value="ODC_N"/>
</dbReference>
<comment type="similarity">
    <text evidence="1">Belongs to the ornithine cyclodeaminase/mu-crystallin family.</text>
</comment>
<dbReference type="PANTHER" id="PTHR13812">
    <property type="entry name" value="KETIMINE REDUCTASE MU-CRYSTALLIN"/>
    <property type="match status" value="1"/>
</dbReference>
<comment type="catalytic activity">
    <reaction evidence="6">
        <text>Delta(2)-thiazoline-2-carboxylate + NADPH + 2 H(+) = L-thiazolidine-2-carboxylate + NADP(+)</text>
        <dbReference type="Rhea" id="RHEA:68072"/>
        <dbReference type="ChEBI" id="CHEBI:15378"/>
        <dbReference type="ChEBI" id="CHEBI:57783"/>
        <dbReference type="ChEBI" id="CHEBI:58349"/>
        <dbReference type="ChEBI" id="CHEBI:176895"/>
        <dbReference type="ChEBI" id="CHEBI:176896"/>
    </reaction>
    <physiologicalReaction direction="left-to-right" evidence="6">
        <dbReference type="Rhea" id="RHEA:68073"/>
    </physiologicalReaction>
</comment>
<comment type="caution">
    <text evidence="18">The sequence shown here is derived from an EMBL/GenBank/DDBJ whole genome shotgun (WGS) entry which is preliminary data.</text>
</comment>
<dbReference type="Proteomes" id="UP001497623">
    <property type="component" value="Unassembled WGS sequence"/>
</dbReference>